<dbReference type="InterPro" id="IPR005158">
    <property type="entry name" value="BTAD"/>
</dbReference>
<dbReference type="SMART" id="SM01043">
    <property type="entry name" value="BTAD"/>
    <property type="match status" value="1"/>
</dbReference>
<dbReference type="PROSITE" id="PS51755">
    <property type="entry name" value="OMPR_PHOB"/>
    <property type="match status" value="1"/>
</dbReference>
<evidence type="ECO:0000313" key="7">
    <source>
        <dbReference type="EMBL" id="MBL7254533.1"/>
    </source>
</evidence>
<keyword evidence="3 5" id="KW-0238">DNA-binding</keyword>
<keyword evidence="2" id="KW-0805">Transcription regulation</keyword>
<evidence type="ECO:0000256" key="5">
    <source>
        <dbReference type="PROSITE-ProRule" id="PRU01091"/>
    </source>
</evidence>
<evidence type="ECO:0000259" key="6">
    <source>
        <dbReference type="PROSITE" id="PS51755"/>
    </source>
</evidence>
<dbReference type="Gene3D" id="3.40.50.300">
    <property type="entry name" value="P-loop containing nucleotide triphosphate hydrolases"/>
    <property type="match status" value="1"/>
</dbReference>
<dbReference type="SUPFAM" id="SSF52540">
    <property type="entry name" value="P-loop containing nucleoside triphosphate hydrolases"/>
    <property type="match status" value="1"/>
</dbReference>
<dbReference type="InterPro" id="IPR001867">
    <property type="entry name" value="OmpR/PhoB-type_DNA-bd"/>
</dbReference>
<dbReference type="CDD" id="cd15831">
    <property type="entry name" value="BTAD"/>
    <property type="match status" value="1"/>
</dbReference>
<sequence length="1001" mass="108644">MTGPVVRYRVLGPLAVTVDGRELAITAGRDRVVLAMLLLHPGRVLGVGTLADAVWGADPPATAKGQLQTCVSRLRRWLPDGAIRSDPAGYCLVPGPGELDVAEFTRLLTRAREHPDPDLCRQALDLWRGDAAAGVDSHAVRMAAAALDKQRVAAVETWAELELATGRDDDLIGELSAAVDRFPLQERLSGQLMRALFRDGRQADALGEFRRIRAALNDELGVDPSRELQDVHVAILTGSLTEKAPPAVEGPARIRCLPRTVGDFTGREALIERLVTMVGTAGPGPIAVVIDGMAGSGKTTLALHLAALVGDRHADAHLFVDLRGHHAEQPLEPSAALLVLLRQLGVPADRIPPDQVDRIGLWRTELAQRRALVLFDNAGSSAQVAELLPTAPGSLALITSRRRLAGLDGVQPVSLPVLAAGEAVALLARIAGDRVRAEPEAATEVARRCGGLPLAVRLAGARLAHRPRWRVADLVRRLDREAALPELAAEERSVASAFAVSYRQLPAETQRVFRRLGACPAARFDALTVAALSGLPLPDARDALDDLVDVHLVEEPEPEVYRLHDLLREFAGALAGENPHERTEALRAALDQQLHAAAATNLPAYREGLDRDIGSPVPLRPDLLAALTDPADRLERERLNLGPYVDAAAATPELEQYAWQLPRAAWRVLFVRAHLDDVLTLQTKAWRVAERIGHGPTIATTLNYLASVHYRRSEMDEAARLMERCIAIRREAGEPAALGQALANLAAVHSESGRWAKSIEIAHEVRRLGRGRRTRDDANIIATGYEHLGRYTEALRYYRLRLMMQIEVGDPTRIGDTLVSLAVVKYRAGRVSRASARRQVTAGLRMQQRASYPYGAALAESKLAGLNAEDGRFAEALAGYRRAIEKADQLKDPAQTALIRGDYGHALRRAGDPVAARQMCEQALILARRSRLPYPIALAEAALAECLAPDDPQEARRLLGRARAALAELAAVELHDVEKRLLELGGEDHLRTGPVGETMER</sequence>
<name>A0ABS1VIV5_9ACTN</name>
<dbReference type="SMART" id="SM00028">
    <property type="entry name" value="TPR"/>
    <property type="match status" value="5"/>
</dbReference>
<proteinExistence type="inferred from homology"/>
<dbReference type="InterPro" id="IPR042197">
    <property type="entry name" value="Apaf_helical"/>
</dbReference>
<reference evidence="7 8" key="1">
    <citation type="submission" date="2021-01" db="EMBL/GenBank/DDBJ databases">
        <title>Actinoplanes sp. nov. LDG1-01 isolated from lichen.</title>
        <authorList>
            <person name="Saeng-In P."/>
            <person name="Phongsopitanun W."/>
            <person name="Kanchanasin P."/>
            <person name="Yuki M."/>
            <person name="Kudo T."/>
            <person name="Ohkuma M."/>
            <person name="Tanasupawat S."/>
        </authorList>
    </citation>
    <scope>NUCLEOTIDE SEQUENCE [LARGE SCALE GENOMIC DNA]</scope>
    <source>
        <strain evidence="7 8">LDG1-01</strain>
    </source>
</reference>
<keyword evidence="8" id="KW-1185">Reference proteome</keyword>
<dbReference type="RefSeq" id="WP_202990979.1">
    <property type="nucleotide sequence ID" value="NZ_JAENHO010000003.1"/>
</dbReference>
<dbReference type="InterPro" id="IPR051677">
    <property type="entry name" value="AfsR-DnrI-RedD_regulator"/>
</dbReference>
<evidence type="ECO:0000256" key="3">
    <source>
        <dbReference type="ARBA" id="ARBA00023125"/>
    </source>
</evidence>
<dbReference type="EMBL" id="JAENHO010000003">
    <property type="protein sequence ID" value="MBL7254533.1"/>
    <property type="molecule type" value="Genomic_DNA"/>
</dbReference>
<comment type="similarity">
    <text evidence="1">Belongs to the AfsR/DnrI/RedD regulatory family.</text>
</comment>
<organism evidence="7 8">
    <name type="scientific">Paractinoplanes lichenicola</name>
    <dbReference type="NCBI Taxonomy" id="2802976"/>
    <lineage>
        <taxon>Bacteria</taxon>
        <taxon>Bacillati</taxon>
        <taxon>Actinomycetota</taxon>
        <taxon>Actinomycetes</taxon>
        <taxon>Micromonosporales</taxon>
        <taxon>Micromonosporaceae</taxon>
        <taxon>Paractinoplanes</taxon>
    </lineage>
</organism>
<dbReference type="InterPro" id="IPR016032">
    <property type="entry name" value="Sig_transdc_resp-reg_C-effctor"/>
</dbReference>
<dbReference type="SUPFAM" id="SSF48452">
    <property type="entry name" value="TPR-like"/>
    <property type="match status" value="3"/>
</dbReference>
<dbReference type="SUPFAM" id="SSF46894">
    <property type="entry name" value="C-terminal effector domain of the bipartite response regulators"/>
    <property type="match status" value="1"/>
</dbReference>
<dbReference type="PANTHER" id="PTHR35807:SF1">
    <property type="entry name" value="TRANSCRIPTIONAL REGULATOR REDD"/>
    <property type="match status" value="1"/>
</dbReference>
<dbReference type="Pfam" id="PF13424">
    <property type="entry name" value="TPR_12"/>
    <property type="match status" value="1"/>
</dbReference>
<feature type="DNA-binding region" description="OmpR/PhoB-type" evidence="5">
    <location>
        <begin position="1"/>
        <end position="102"/>
    </location>
</feature>
<dbReference type="PANTHER" id="PTHR35807">
    <property type="entry name" value="TRANSCRIPTIONAL REGULATOR REDD-RELATED"/>
    <property type="match status" value="1"/>
</dbReference>
<evidence type="ECO:0000256" key="2">
    <source>
        <dbReference type="ARBA" id="ARBA00023015"/>
    </source>
</evidence>
<dbReference type="InterPro" id="IPR011990">
    <property type="entry name" value="TPR-like_helical_dom_sf"/>
</dbReference>
<dbReference type="Gene3D" id="1.10.10.10">
    <property type="entry name" value="Winged helix-like DNA-binding domain superfamily/Winged helix DNA-binding domain"/>
    <property type="match status" value="2"/>
</dbReference>
<dbReference type="PRINTS" id="PR00364">
    <property type="entry name" value="DISEASERSIST"/>
</dbReference>
<comment type="caution">
    <text evidence="7">The sequence shown here is derived from an EMBL/GenBank/DDBJ whole genome shotgun (WGS) entry which is preliminary data.</text>
</comment>
<evidence type="ECO:0000256" key="4">
    <source>
        <dbReference type="ARBA" id="ARBA00023163"/>
    </source>
</evidence>
<protein>
    <submittedName>
        <fullName evidence="7">Tetratricopeptide repeat protein</fullName>
    </submittedName>
</protein>
<dbReference type="Proteomes" id="UP000598996">
    <property type="component" value="Unassembled WGS sequence"/>
</dbReference>
<dbReference type="SMART" id="SM00862">
    <property type="entry name" value="Trans_reg_C"/>
    <property type="match status" value="1"/>
</dbReference>
<dbReference type="Gene3D" id="1.10.8.430">
    <property type="entry name" value="Helical domain of apoptotic protease-activating factors"/>
    <property type="match status" value="1"/>
</dbReference>
<evidence type="ECO:0000256" key="1">
    <source>
        <dbReference type="ARBA" id="ARBA00005820"/>
    </source>
</evidence>
<keyword evidence="4" id="KW-0804">Transcription</keyword>
<dbReference type="Gene3D" id="1.25.40.10">
    <property type="entry name" value="Tetratricopeptide repeat domain"/>
    <property type="match status" value="3"/>
</dbReference>
<accession>A0ABS1VIV5</accession>
<feature type="domain" description="OmpR/PhoB-type" evidence="6">
    <location>
        <begin position="1"/>
        <end position="102"/>
    </location>
</feature>
<dbReference type="InterPro" id="IPR019734">
    <property type="entry name" value="TPR_rpt"/>
</dbReference>
<dbReference type="Pfam" id="PF00486">
    <property type="entry name" value="Trans_reg_C"/>
    <property type="match status" value="1"/>
</dbReference>
<dbReference type="Pfam" id="PF03704">
    <property type="entry name" value="BTAD"/>
    <property type="match status" value="1"/>
</dbReference>
<gene>
    <name evidence="7" type="ORF">JKJ07_09440</name>
</gene>
<dbReference type="InterPro" id="IPR036388">
    <property type="entry name" value="WH-like_DNA-bd_sf"/>
</dbReference>
<dbReference type="InterPro" id="IPR027417">
    <property type="entry name" value="P-loop_NTPase"/>
</dbReference>
<evidence type="ECO:0000313" key="8">
    <source>
        <dbReference type="Proteomes" id="UP000598996"/>
    </source>
</evidence>